<comment type="subcellular location">
    <subcellularLocation>
        <location evidence="1">Membrane</location>
        <topology evidence="1">Multi-pass membrane protein</topology>
    </subcellularLocation>
</comment>
<keyword evidence="7" id="KW-0520">NAD</keyword>
<dbReference type="GO" id="GO:0016020">
    <property type="term" value="C:membrane"/>
    <property type="evidence" value="ECO:0007669"/>
    <property type="project" value="UniProtKB-SubCell"/>
</dbReference>
<protein>
    <recommendedName>
        <fullName evidence="3">NADH-ubiquinone oxidoreductase chain 4L</fullName>
    </recommendedName>
    <alternativeName>
        <fullName evidence="9">NADH dehydrogenase subunit 4L</fullName>
    </alternativeName>
</protein>
<evidence type="ECO:0000256" key="10">
    <source>
        <dbReference type="SAM" id="Phobius"/>
    </source>
</evidence>
<dbReference type="EMBL" id="MF579534">
    <property type="protein sequence ID" value="AWL21438.1"/>
    <property type="molecule type" value="Genomic_DNA"/>
</dbReference>
<geneLocation type="mitochondrion" evidence="11"/>
<dbReference type="Pfam" id="PF00420">
    <property type="entry name" value="Oxidored_q2"/>
    <property type="match status" value="1"/>
</dbReference>
<keyword evidence="8 10" id="KW-0472">Membrane</keyword>
<proteinExistence type="inferred from homology"/>
<reference evidence="11" key="1">
    <citation type="journal article" date="2018" name="Mol. Phylogenet. Evol.">
        <title>Mitogenomics reveals phylogenetic relationships of caudofoveate aplacophoran molluscs.</title>
        <authorList>
            <person name="Mikkelsen N.T."/>
            <person name="Kocot K.M."/>
            <person name="Halanych K.M."/>
        </authorList>
    </citation>
    <scope>NUCLEOTIDE SEQUENCE</scope>
</reference>
<evidence type="ECO:0000256" key="9">
    <source>
        <dbReference type="ARBA" id="ARBA00031586"/>
    </source>
</evidence>
<dbReference type="Gene3D" id="1.10.287.3510">
    <property type="match status" value="1"/>
</dbReference>
<dbReference type="AlphaFoldDB" id="A0A343YND1"/>
<evidence type="ECO:0000256" key="6">
    <source>
        <dbReference type="ARBA" id="ARBA00022989"/>
    </source>
</evidence>
<evidence type="ECO:0000313" key="11">
    <source>
        <dbReference type="EMBL" id="AWL21438.1"/>
    </source>
</evidence>
<evidence type="ECO:0000256" key="7">
    <source>
        <dbReference type="ARBA" id="ARBA00023027"/>
    </source>
</evidence>
<name>A0A343YND1_9MOLL</name>
<feature type="transmembrane region" description="Helical" evidence="10">
    <location>
        <begin position="49"/>
        <end position="73"/>
    </location>
</feature>
<gene>
    <name evidence="11" type="primary">ND4L</name>
</gene>
<dbReference type="InterPro" id="IPR039428">
    <property type="entry name" value="NUOK/Mnh_C1-like"/>
</dbReference>
<evidence type="ECO:0000256" key="1">
    <source>
        <dbReference type="ARBA" id="ARBA00004141"/>
    </source>
</evidence>
<keyword evidence="4 10" id="KW-0812">Transmembrane</keyword>
<accession>A0A343YND1</accession>
<evidence type="ECO:0000256" key="4">
    <source>
        <dbReference type="ARBA" id="ARBA00022692"/>
    </source>
</evidence>
<evidence type="ECO:0000256" key="8">
    <source>
        <dbReference type="ARBA" id="ARBA00023136"/>
    </source>
</evidence>
<evidence type="ECO:0000256" key="2">
    <source>
        <dbReference type="ARBA" id="ARBA00010519"/>
    </source>
</evidence>
<keyword evidence="6 10" id="KW-1133">Transmembrane helix</keyword>
<keyword evidence="11" id="KW-0496">Mitochondrion</keyword>
<keyword evidence="5" id="KW-1278">Translocase</keyword>
<evidence type="ECO:0000256" key="5">
    <source>
        <dbReference type="ARBA" id="ARBA00022967"/>
    </source>
</evidence>
<organism evidence="11">
    <name type="scientific">Spathoderma clenchi</name>
    <dbReference type="NCBI Taxonomy" id="1638910"/>
    <lineage>
        <taxon>Eukaryota</taxon>
        <taxon>Metazoa</taxon>
        <taxon>Spiralia</taxon>
        <taxon>Lophotrochozoa</taxon>
        <taxon>Mollusca</taxon>
        <taxon>Aplacophora</taxon>
        <taxon>Caudofoveata</taxon>
        <taxon>Chaetodermatida</taxon>
        <taxon>Prochaetodermatidae</taxon>
        <taxon>Spathoderma</taxon>
    </lineage>
</organism>
<evidence type="ECO:0000256" key="3">
    <source>
        <dbReference type="ARBA" id="ARBA00016612"/>
    </source>
</evidence>
<comment type="similarity">
    <text evidence="2">Belongs to the complex I subunit 4L family.</text>
</comment>
<sequence>MSVFLLAASLTAFTLHTKYLLMMLLSLESAVLGAFIGLMSSLGLTTNELIQGLTLLCFTACEGAIGLALLVLVMRAHGSDYVKSMSSAAF</sequence>